<dbReference type="OrthoDB" id="3642826at2759"/>
<evidence type="ECO:0000256" key="2">
    <source>
        <dbReference type="SAM" id="SignalP"/>
    </source>
</evidence>
<organism evidence="3 4">
    <name type="scientific">Exserohilum turcicum (strain 28A)</name>
    <name type="common">Northern leaf blight fungus</name>
    <name type="synonym">Setosphaeria turcica</name>
    <dbReference type="NCBI Taxonomy" id="671987"/>
    <lineage>
        <taxon>Eukaryota</taxon>
        <taxon>Fungi</taxon>
        <taxon>Dikarya</taxon>
        <taxon>Ascomycota</taxon>
        <taxon>Pezizomycotina</taxon>
        <taxon>Dothideomycetes</taxon>
        <taxon>Pleosporomycetidae</taxon>
        <taxon>Pleosporales</taxon>
        <taxon>Pleosporineae</taxon>
        <taxon>Pleosporaceae</taxon>
        <taxon>Exserohilum</taxon>
    </lineage>
</organism>
<feature type="chain" id="PRO_5004353919" evidence="2">
    <location>
        <begin position="19"/>
        <end position="860"/>
    </location>
</feature>
<evidence type="ECO:0000313" key="4">
    <source>
        <dbReference type="Proteomes" id="UP000016935"/>
    </source>
</evidence>
<dbReference type="AlphaFoldDB" id="R0K4A1"/>
<dbReference type="EMBL" id="KB908559">
    <property type="protein sequence ID" value="EOA87923.1"/>
    <property type="molecule type" value="Genomic_DNA"/>
</dbReference>
<feature type="region of interest" description="Disordered" evidence="1">
    <location>
        <begin position="800"/>
        <end position="834"/>
    </location>
</feature>
<protein>
    <submittedName>
        <fullName evidence="3">Uncharacterized protein</fullName>
    </submittedName>
</protein>
<dbReference type="eggNOG" id="ENOG502SPQX">
    <property type="taxonomic scope" value="Eukaryota"/>
</dbReference>
<dbReference type="GeneID" id="19405109"/>
<reference evidence="3 4" key="2">
    <citation type="journal article" date="2013" name="PLoS Genet.">
        <title>Comparative genome structure, secondary metabolite, and effector coding capacity across Cochliobolus pathogens.</title>
        <authorList>
            <person name="Condon B.J."/>
            <person name="Leng Y."/>
            <person name="Wu D."/>
            <person name="Bushley K.E."/>
            <person name="Ohm R.A."/>
            <person name="Otillar R."/>
            <person name="Martin J."/>
            <person name="Schackwitz W."/>
            <person name="Grimwood J."/>
            <person name="MohdZainudin N."/>
            <person name="Xue C."/>
            <person name="Wang R."/>
            <person name="Manning V.A."/>
            <person name="Dhillon B."/>
            <person name="Tu Z.J."/>
            <person name="Steffenson B.J."/>
            <person name="Salamov A."/>
            <person name="Sun H."/>
            <person name="Lowry S."/>
            <person name="LaButti K."/>
            <person name="Han J."/>
            <person name="Copeland A."/>
            <person name="Lindquist E."/>
            <person name="Barry K."/>
            <person name="Schmutz J."/>
            <person name="Baker S.E."/>
            <person name="Ciuffetti L.M."/>
            <person name="Grigoriev I.V."/>
            <person name="Zhong S."/>
            <person name="Turgeon B.G."/>
        </authorList>
    </citation>
    <scope>NUCLEOTIDE SEQUENCE [LARGE SCALE GENOMIC DNA]</scope>
    <source>
        <strain evidence="4">28A</strain>
    </source>
</reference>
<keyword evidence="4" id="KW-1185">Reference proteome</keyword>
<sequence>MSSYRSLVTLCLVSCAAGAVFHRRGGVNETAPYSNAISTTPLSVPAPTIATSTPIAPLPGTGLQSVYSSATRTSSEYEAPQSSGQAVSAPSNASCTINIPSASLNYWFAPTYSHLIATMTSSALNFSDANSLTLVPNTATFDAASALESDFACTYSYSYYAEYDFTLTNCEPYTGKPTAATTSIVYRSSGYSPFPPEGVIPATDARLYDVYYPDSFPSATIAVTLAPNITQVETSATPFVYFTAYEVANGNKTEQVQLPSAQAYPYWVDGLEEKDTATGPLPKGFLEQVPYSGCVAGQLQATVTVLIIVDLYYLNRPLLDPFIIHFESSVLGFEDPPVLVNDLGTRSSKPLPLTVADWDIPNAEFKPTDHADLPSTTRARGAASVTVGTIGASPVVVGPSSEVVVGSQTLRLGGPPVTVGGGTPVSLAPSATAIIIGGETSLLPQVPPPAPPVLTVGSSTLTPNAATQFLVAPGQTLTPGGVATIDGTIVSLAPLASFVVIGGSTQVLAVDPALAQTTAKAPHLVFGGSTISAQTTPDKLNLAPTFVISDQTLIPGGAVVTVSGTTLSLESSGSVVVVNGVPSTIITQTGPAFPTPTIKIGDSVFSALPQPTGPSFVVGGQTLVPGGPEITVSGTTLSLASSASFVVIDGVKSTLTNAAPAQITAPPLTVGDVTFRPLPGTGTAYLIGSILLTAGGSIVVSGTTISLAPGATALVINGQTSSISPQAQPVVTNPPLLTIGTNTYTAMSGDGTTFVIGGETLTPGGTITVDGTTIGLADSATALTYGSAGRSTTTALFPATTTRSTTNESGATARASRSDGQATATSRKEGAAPRLSEKLSMSVAVVALLFLTNLSDAYGV</sequence>
<keyword evidence="2" id="KW-0732">Signal</keyword>
<dbReference type="Proteomes" id="UP000016935">
    <property type="component" value="Unassembled WGS sequence"/>
</dbReference>
<dbReference type="STRING" id="671987.R0K4A1"/>
<evidence type="ECO:0000313" key="3">
    <source>
        <dbReference type="EMBL" id="EOA87923.1"/>
    </source>
</evidence>
<gene>
    <name evidence="3" type="ORF">SETTUDRAFT_47080</name>
</gene>
<dbReference type="HOGENOM" id="CLU_301507_0_0_1"/>
<name>R0K4A1_EXST2</name>
<proteinExistence type="predicted"/>
<reference evidence="3 4" key="1">
    <citation type="journal article" date="2012" name="PLoS Pathog.">
        <title>Diverse lifestyles and strategies of plant pathogenesis encoded in the genomes of eighteen Dothideomycetes fungi.</title>
        <authorList>
            <person name="Ohm R.A."/>
            <person name="Feau N."/>
            <person name="Henrissat B."/>
            <person name="Schoch C.L."/>
            <person name="Horwitz B.A."/>
            <person name="Barry K.W."/>
            <person name="Condon B.J."/>
            <person name="Copeland A.C."/>
            <person name="Dhillon B."/>
            <person name="Glaser F."/>
            <person name="Hesse C.N."/>
            <person name="Kosti I."/>
            <person name="LaButti K."/>
            <person name="Lindquist E.A."/>
            <person name="Lucas S."/>
            <person name="Salamov A.A."/>
            <person name="Bradshaw R.E."/>
            <person name="Ciuffetti L."/>
            <person name="Hamelin R.C."/>
            <person name="Kema G.H.J."/>
            <person name="Lawrence C."/>
            <person name="Scott J.A."/>
            <person name="Spatafora J.W."/>
            <person name="Turgeon B.G."/>
            <person name="de Wit P.J.G.M."/>
            <person name="Zhong S."/>
            <person name="Goodwin S.B."/>
            <person name="Grigoriev I.V."/>
        </authorList>
    </citation>
    <scope>NUCLEOTIDE SEQUENCE [LARGE SCALE GENOMIC DNA]</scope>
    <source>
        <strain evidence="4">28A</strain>
    </source>
</reference>
<feature type="signal peptide" evidence="2">
    <location>
        <begin position="1"/>
        <end position="18"/>
    </location>
</feature>
<accession>R0K4A1</accession>
<dbReference type="RefSeq" id="XP_008024390.1">
    <property type="nucleotide sequence ID" value="XM_008026199.1"/>
</dbReference>
<evidence type="ECO:0000256" key="1">
    <source>
        <dbReference type="SAM" id="MobiDB-lite"/>
    </source>
</evidence>